<dbReference type="PANTHER" id="PTHR38033:SF1">
    <property type="entry name" value="DOTU FAMILY TYPE IV_VI SECRETION SYSTEM PROTEIN"/>
    <property type="match status" value="1"/>
</dbReference>
<protein>
    <submittedName>
        <fullName evidence="3">Type VI secretion system protein ImpK</fullName>
    </submittedName>
</protein>
<evidence type="ECO:0000313" key="3">
    <source>
        <dbReference type="EMBL" id="PXW97487.1"/>
    </source>
</evidence>
<dbReference type="InterPro" id="IPR017732">
    <property type="entry name" value="T4/T6SS_DotU"/>
</dbReference>
<gene>
    <name evidence="3" type="ORF">C7444_10489</name>
</gene>
<keyword evidence="1" id="KW-1133">Transmembrane helix</keyword>
<evidence type="ECO:0000259" key="2">
    <source>
        <dbReference type="Pfam" id="PF09850"/>
    </source>
</evidence>
<dbReference type="OrthoDB" id="345640at2"/>
<accession>A0A318H2M3</accession>
<proteinExistence type="predicted"/>
<feature type="transmembrane region" description="Helical" evidence="1">
    <location>
        <begin position="213"/>
        <end position="234"/>
    </location>
</feature>
<dbReference type="AlphaFoldDB" id="A0A318H2M3"/>
<dbReference type="InterPro" id="IPR038522">
    <property type="entry name" value="T4/T6SS_DotU_sf"/>
</dbReference>
<comment type="caution">
    <text evidence="3">The sequence shown here is derived from an EMBL/GenBank/DDBJ whole genome shotgun (WGS) entry which is preliminary data.</text>
</comment>
<dbReference type="PANTHER" id="PTHR38033">
    <property type="entry name" value="MEMBRANE PROTEIN-RELATED"/>
    <property type="match status" value="1"/>
</dbReference>
<keyword evidence="1" id="KW-0472">Membrane</keyword>
<name>A0A318H2M3_9BURK</name>
<reference evidence="3 4" key="1">
    <citation type="submission" date="2018-05" db="EMBL/GenBank/DDBJ databases">
        <title>Genomic Encyclopedia of Type Strains, Phase IV (KMG-IV): sequencing the most valuable type-strain genomes for metagenomic binning, comparative biology and taxonomic classification.</title>
        <authorList>
            <person name="Goeker M."/>
        </authorList>
    </citation>
    <scope>NUCLEOTIDE SEQUENCE [LARGE SCALE GENOMIC DNA]</scope>
    <source>
        <strain evidence="3 4">DSM 566</strain>
    </source>
</reference>
<dbReference type="Pfam" id="PF09850">
    <property type="entry name" value="DotU"/>
    <property type="match status" value="1"/>
</dbReference>
<evidence type="ECO:0000256" key="1">
    <source>
        <dbReference type="SAM" id="Phobius"/>
    </source>
</evidence>
<feature type="domain" description="Type IV / VI secretion system DotU" evidence="2">
    <location>
        <begin position="39"/>
        <end position="228"/>
    </location>
</feature>
<dbReference type="Gene3D" id="1.25.40.590">
    <property type="entry name" value="Type IV / VI secretion system, DotU"/>
    <property type="match status" value="1"/>
</dbReference>
<dbReference type="Proteomes" id="UP000247811">
    <property type="component" value="Unassembled WGS sequence"/>
</dbReference>
<organism evidence="3 4">
    <name type="scientific">Sphaerotilus hippei</name>
    <dbReference type="NCBI Taxonomy" id="744406"/>
    <lineage>
        <taxon>Bacteria</taxon>
        <taxon>Pseudomonadati</taxon>
        <taxon>Pseudomonadota</taxon>
        <taxon>Betaproteobacteria</taxon>
        <taxon>Burkholderiales</taxon>
        <taxon>Sphaerotilaceae</taxon>
        <taxon>Sphaerotilus</taxon>
    </lineage>
</organism>
<keyword evidence="4" id="KW-1185">Reference proteome</keyword>
<sequence>MSMSDAVNPTEADDPLDAGLRQFHEALEQVLVQFPDTGEAEAGEPAARQVLRDLHNLIELQTVNERRGGGGGTAALAAPVRYLKAALADEILLSRPWAGRRVWPQRLLEAEMFRTSVAGDRVLADIERLLADREPSQRTLARLYLFALALGFQGRLRGQPEIGRLAGLRTELFQFVYQRTPESGARDRVLSEQPYASTLSHLAPLHRRGVSRWALIGAIVLAGLLVLSELLWLWPTWPLRQALDGPRPVATEVSR</sequence>
<dbReference type="EMBL" id="QJJS01000004">
    <property type="protein sequence ID" value="PXW97487.1"/>
    <property type="molecule type" value="Genomic_DNA"/>
</dbReference>
<keyword evidence="1" id="KW-0812">Transmembrane</keyword>
<evidence type="ECO:0000313" key="4">
    <source>
        <dbReference type="Proteomes" id="UP000247811"/>
    </source>
</evidence>